<feature type="transmembrane region" description="Helical" evidence="2">
    <location>
        <begin position="88"/>
        <end position="107"/>
    </location>
</feature>
<feature type="region of interest" description="Disordered" evidence="1">
    <location>
        <begin position="117"/>
        <end position="138"/>
    </location>
</feature>
<reference evidence="4 5" key="1">
    <citation type="journal article" date="2015" name="Genome Announc.">
        <title>Draft Genome of the Euendolithic (true boring) Cyanobacterium Mastigocoleus testarum strain BC008.</title>
        <authorList>
            <person name="Guida B.S."/>
            <person name="Garcia-Pichel F."/>
        </authorList>
    </citation>
    <scope>NUCLEOTIDE SEQUENCE [LARGE SCALE GENOMIC DNA]</scope>
    <source>
        <strain evidence="4 5">BC008</strain>
    </source>
</reference>
<dbReference type="RefSeq" id="WP_027846520.1">
    <property type="nucleotide sequence ID" value="NZ_LMTZ01000014.1"/>
</dbReference>
<evidence type="ECO:0000259" key="3">
    <source>
        <dbReference type="Pfam" id="PF19955"/>
    </source>
</evidence>
<gene>
    <name evidence="4" type="ORF">BC008_04975</name>
</gene>
<sequence>MVSYGLDKNLNEITQDGNLQKNTHDLIKYACANGRIDDLINGALKINPRNTYLREIAQELKYKQSKPEQLKTKLDTQNNPKKDLPNRLTFSAFISLVILLMILWLGIKIPLPSKPEYPKPTPTTELPKPTLIPEPLKTTPITKPPGTQYIRLVHKFIIHAVQAFQRLFICIQST</sequence>
<protein>
    <recommendedName>
        <fullName evidence="3">Effector-associated domain-containing protein</fullName>
    </recommendedName>
</protein>
<name>A0A0V7ZYJ1_9CYAN</name>
<dbReference type="Pfam" id="PF19955">
    <property type="entry name" value="EAD1"/>
    <property type="match status" value="1"/>
</dbReference>
<keyword evidence="2" id="KW-0472">Membrane</keyword>
<organism evidence="4 5">
    <name type="scientific">Mastigocoleus testarum BC008</name>
    <dbReference type="NCBI Taxonomy" id="371196"/>
    <lineage>
        <taxon>Bacteria</taxon>
        <taxon>Bacillati</taxon>
        <taxon>Cyanobacteriota</taxon>
        <taxon>Cyanophyceae</taxon>
        <taxon>Nostocales</taxon>
        <taxon>Hapalosiphonaceae</taxon>
        <taxon>Mastigocoleus</taxon>
    </lineage>
</organism>
<proteinExistence type="predicted"/>
<comment type="caution">
    <text evidence="4">The sequence shown here is derived from an EMBL/GenBank/DDBJ whole genome shotgun (WGS) entry which is preliminary data.</text>
</comment>
<evidence type="ECO:0000313" key="4">
    <source>
        <dbReference type="EMBL" id="KST69660.1"/>
    </source>
</evidence>
<keyword evidence="5" id="KW-1185">Reference proteome</keyword>
<dbReference type="EMBL" id="LMTZ01000015">
    <property type="protein sequence ID" value="KST69660.1"/>
    <property type="molecule type" value="Genomic_DNA"/>
</dbReference>
<keyword evidence="2" id="KW-1133">Transmembrane helix</keyword>
<dbReference type="InterPro" id="IPR045430">
    <property type="entry name" value="EAD1"/>
</dbReference>
<evidence type="ECO:0000313" key="5">
    <source>
        <dbReference type="Proteomes" id="UP000053372"/>
    </source>
</evidence>
<feature type="compositionally biased region" description="Low complexity" evidence="1">
    <location>
        <begin position="122"/>
        <end position="138"/>
    </location>
</feature>
<evidence type="ECO:0000256" key="1">
    <source>
        <dbReference type="SAM" id="MobiDB-lite"/>
    </source>
</evidence>
<keyword evidence="2" id="KW-0812">Transmembrane</keyword>
<dbReference type="AlphaFoldDB" id="A0A0V7ZYJ1"/>
<feature type="domain" description="Effector-associated" evidence="3">
    <location>
        <begin position="1"/>
        <end position="60"/>
    </location>
</feature>
<dbReference type="Proteomes" id="UP000053372">
    <property type="component" value="Unassembled WGS sequence"/>
</dbReference>
<accession>A0A0V7ZYJ1</accession>
<evidence type="ECO:0000256" key="2">
    <source>
        <dbReference type="SAM" id="Phobius"/>
    </source>
</evidence>